<dbReference type="STRING" id="797299.HALLA_05355"/>
<name>W0JTS2_9EURY</name>
<dbReference type="HOGENOM" id="CLU_3387418_0_0_2"/>
<gene>
    <name evidence="1" type="ORF">HALLA_05355</name>
</gene>
<sequence length="32" mass="3638">MVVDIPENLFSHCDESAENDSNRIVRSDECGR</sequence>
<dbReference type="AlphaFoldDB" id="W0JTS2"/>
<proteinExistence type="predicted"/>
<reference evidence="1 2" key="1">
    <citation type="submission" date="2014-01" db="EMBL/GenBank/DDBJ databases">
        <authorList>
            <consortium name="DOE Joint Genome Institute"/>
            <person name="Anderson I."/>
            <person name="Huntemann M."/>
            <person name="Han J."/>
            <person name="Chen A."/>
            <person name="Kyrpides N."/>
            <person name="Mavromatis K."/>
            <person name="Markowitz V."/>
            <person name="Palaniappan K."/>
            <person name="Ivanova N."/>
            <person name="Schaumberg A."/>
            <person name="Pati A."/>
            <person name="Liolios K."/>
            <person name="Nordberg H.P."/>
            <person name="Cantor M.N."/>
            <person name="Hua S.X."/>
            <person name="Woyke T."/>
        </authorList>
    </citation>
    <scope>NUCLEOTIDE SEQUENCE [LARGE SCALE GENOMIC DNA]</scope>
    <source>
        <strain evidence="1 2">XH-48</strain>
    </source>
</reference>
<accession>W0JTS2</accession>
<dbReference type="Proteomes" id="UP000019024">
    <property type="component" value="Chromosome"/>
</dbReference>
<organism evidence="1 2">
    <name type="scientific">Halostagnicola larsenii XH-48</name>
    <dbReference type="NCBI Taxonomy" id="797299"/>
    <lineage>
        <taxon>Archaea</taxon>
        <taxon>Methanobacteriati</taxon>
        <taxon>Methanobacteriota</taxon>
        <taxon>Stenosarchaea group</taxon>
        <taxon>Halobacteria</taxon>
        <taxon>Halobacteriales</taxon>
        <taxon>Natrialbaceae</taxon>
        <taxon>Halostagnicola</taxon>
    </lineage>
</organism>
<dbReference type="KEGG" id="hlr:HALLA_05355"/>
<protein>
    <submittedName>
        <fullName evidence="1">Uncharacterized protein</fullName>
    </submittedName>
</protein>
<evidence type="ECO:0000313" key="2">
    <source>
        <dbReference type="Proteomes" id="UP000019024"/>
    </source>
</evidence>
<dbReference type="EMBL" id="CP007055">
    <property type="protein sequence ID" value="AHG00707.1"/>
    <property type="molecule type" value="Genomic_DNA"/>
</dbReference>
<keyword evidence="2" id="KW-1185">Reference proteome</keyword>
<evidence type="ECO:0000313" key="1">
    <source>
        <dbReference type="EMBL" id="AHG00707.1"/>
    </source>
</evidence>